<dbReference type="Pfam" id="PF24864">
    <property type="entry name" value="DUF7730"/>
    <property type="match status" value="1"/>
</dbReference>
<keyword evidence="3" id="KW-1185">Reference proteome</keyword>
<evidence type="ECO:0000313" key="3">
    <source>
        <dbReference type="Proteomes" id="UP000481861"/>
    </source>
</evidence>
<proteinExistence type="predicted"/>
<dbReference type="PANTHER" id="PTHR38790">
    <property type="entry name" value="2EXR DOMAIN-CONTAINING PROTEIN-RELATED"/>
    <property type="match status" value="1"/>
</dbReference>
<dbReference type="EMBL" id="JAADJZ010000001">
    <property type="protein sequence ID" value="KAF2878534.1"/>
    <property type="molecule type" value="Genomic_DNA"/>
</dbReference>
<protein>
    <recommendedName>
        <fullName evidence="1">DUF7730 domain-containing protein</fullName>
    </recommendedName>
</protein>
<dbReference type="Proteomes" id="UP000481861">
    <property type="component" value="Unassembled WGS sequence"/>
</dbReference>
<dbReference type="InterPro" id="IPR056632">
    <property type="entry name" value="DUF7730"/>
</dbReference>
<gene>
    <name evidence="2" type="ORF">BDV95DRAFT_24814</name>
</gene>
<accession>A0A7C8IFS4</accession>
<feature type="domain" description="DUF7730" evidence="1">
    <location>
        <begin position="43"/>
        <end position="270"/>
    </location>
</feature>
<evidence type="ECO:0000313" key="2">
    <source>
        <dbReference type="EMBL" id="KAF2878534.1"/>
    </source>
</evidence>
<reference evidence="2 3" key="1">
    <citation type="submission" date="2020-01" db="EMBL/GenBank/DDBJ databases">
        <authorList>
            <consortium name="DOE Joint Genome Institute"/>
            <person name="Haridas S."/>
            <person name="Albert R."/>
            <person name="Binder M."/>
            <person name="Bloem J."/>
            <person name="Labutti K."/>
            <person name="Salamov A."/>
            <person name="Andreopoulos B."/>
            <person name="Baker S.E."/>
            <person name="Barry K."/>
            <person name="Bills G."/>
            <person name="Bluhm B.H."/>
            <person name="Cannon C."/>
            <person name="Castanera R."/>
            <person name="Culley D.E."/>
            <person name="Daum C."/>
            <person name="Ezra D."/>
            <person name="Gonzalez J.B."/>
            <person name="Henrissat B."/>
            <person name="Kuo A."/>
            <person name="Liang C."/>
            <person name="Lipzen A."/>
            <person name="Lutzoni F."/>
            <person name="Magnuson J."/>
            <person name="Mondo S."/>
            <person name="Nolan M."/>
            <person name="Ohm R."/>
            <person name="Pangilinan J."/>
            <person name="Park H.-J.H."/>
            <person name="Ramirez L."/>
            <person name="Alfaro M."/>
            <person name="Sun H."/>
            <person name="Tritt A."/>
            <person name="Yoshinaga Y."/>
            <person name="Zwiers L.-H.L."/>
            <person name="Turgeon B.G."/>
            <person name="Goodwin S.B."/>
            <person name="Spatafora J.W."/>
            <person name="Crous P.W."/>
            <person name="Grigoriev I.V."/>
        </authorList>
    </citation>
    <scope>NUCLEOTIDE SEQUENCE [LARGE SCALE GENOMIC DNA]</scope>
    <source>
        <strain evidence="2 3">CBS 611.86</strain>
    </source>
</reference>
<sequence length="297" mass="34046">MRGHSLTGIAKMAPRPLAVRPPERSLTIPVPERLQEKRGRTMDQLQSRLMSLPLELRQMIYRSVVGDSTMHMILKENKLGHLRCKAPSAIQCPLGFNGRTLSRECCWGTVDSANIWAPRRGNVVEPTDGDILPLLQTCRQIYSESINYLYSTNTFSFSDLDCLRYFSTTPRFSLIQTLDIEWCLSWPIYDPFAQHLLLSNPALFPPHDEATWEETWRIVAAMPHLAFVRVSLLYFDGFRDPRCEGRMLAPLWGVTRPKRFEVHVSWSGDEVEGAPFQLIRPVVQEVGEGEDEDGEQW</sequence>
<dbReference type="OrthoDB" id="4757095at2759"/>
<dbReference type="AlphaFoldDB" id="A0A7C8IFS4"/>
<organism evidence="2 3">
    <name type="scientific">Massariosphaeria phaeospora</name>
    <dbReference type="NCBI Taxonomy" id="100035"/>
    <lineage>
        <taxon>Eukaryota</taxon>
        <taxon>Fungi</taxon>
        <taxon>Dikarya</taxon>
        <taxon>Ascomycota</taxon>
        <taxon>Pezizomycotina</taxon>
        <taxon>Dothideomycetes</taxon>
        <taxon>Pleosporomycetidae</taxon>
        <taxon>Pleosporales</taxon>
        <taxon>Pleosporales incertae sedis</taxon>
        <taxon>Massariosphaeria</taxon>
    </lineage>
</organism>
<comment type="caution">
    <text evidence="2">The sequence shown here is derived from an EMBL/GenBank/DDBJ whole genome shotgun (WGS) entry which is preliminary data.</text>
</comment>
<name>A0A7C8IFS4_9PLEO</name>
<evidence type="ECO:0000259" key="1">
    <source>
        <dbReference type="Pfam" id="PF24864"/>
    </source>
</evidence>